<accession>A0ABQ3UZ94</accession>
<evidence type="ECO:0000256" key="1">
    <source>
        <dbReference type="PROSITE-ProRule" id="PRU00325"/>
    </source>
</evidence>
<proteinExistence type="predicted"/>
<evidence type="ECO:0000313" key="3">
    <source>
        <dbReference type="EMBL" id="GHO57998.1"/>
    </source>
</evidence>
<dbReference type="Pfam" id="PF04434">
    <property type="entry name" value="SWIM"/>
    <property type="match status" value="1"/>
</dbReference>
<organism evidence="3 4">
    <name type="scientific">Ktedonobacter robiniae</name>
    <dbReference type="NCBI Taxonomy" id="2778365"/>
    <lineage>
        <taxon>Bacteria</taxon>
        <taxon>Bacillati</taxon>
        <taxon>Chloroflexota</taxon>
        <taxon>Ktedonobacteria</taxon>
        <taxon>Ktedonobacterales</taxon>
        <taxon>Ktedonobacteraceae</taxon>
        <taxon>Ktedonobacter</taxon>
    </lineage>
</organism>
<comment type="caution">
    <text evidence="3">The sequence shown here is derived from an EMBL/GenBank/DDBJ whole genome shotgun (WGS) entry which is preliminary data.</text>
</comment>
<sequence length="634" mass="72632">MPVSFLTEELVRSNATGNSYERGKVYYNQGAVTSLVLRGDTYEARVQGSEYEPYHVMVVNQPGAVKAACSCPYNYGGLCKHMVAVCLMIIYKPDAVEEALSLDELLAGLTTEQMVQIVKKLVASDDKLIEQVEMMVEVLKATQSQPGPKAQGRQELPGIEAVFVRKRLKKAFDEAADYWDDYDDYYEEYTNPGLDEVDSFLELFTSMINARQERGVLEAFKALLDVYIDYWADTDDEYVDLSMLYSTGIEITSLLAEALLGAELTKQEREQWQKQIKKWEMQLSDSWANSRVFLVMKQVLKEGWEEESLKRILAGEIMDAEEAEGAEAVADFWGEEQDFEDEEDEEVEISDDEEVGDIVEVRLHVLARHERWEEYLNLARAMKRYKEYVQQLLKMGRQQEAIDFGLKHLQSQSEMLELAQRVYANGTVNEALRVAEHGLQLPDHTPGYGNVKLSLTEWTMGVARQAGRKDLALASAWYVFLKRCTLTSYLNVKEIAGEGWPKLRSEVLEHVKKEKSDDAIRIFLREDMIDDAIKLVEKPGYAGGENLRNIKAQTVLEAAASKRPEWVIGYCHPLIEDALARVHHSYYADIVRYLGYMKQAYMSANKGGEWGEYIRRLRDKHRSKKKLIELMQKL</sequence>
<evidence type="ECO:0000313" key="4">
    <source>
        <dbReference type="Proteomes" id="UP000654345"/>
    </source>
</evidence>
<dbReference type="PROSITE" id="PS50966">
    <property type="entry name" value="ZF_SWIM"/>
    <property type="match status" value="1"/>
</dbReference>
<dbReference type="InterPro" id="IPR007527">
    <property type="entry name" value="Znf_SWIM"/>
</dbReference>
<gene>
    <name evidence="3" type="ORF">KSB_64730</name>
</gene>
<dbReference type="Proteomes" id="UP000654345">
    <property type="component" value="Unassembled WGS sequence"/>
</dbReference>
<name>A0ABQ3UZ94_9CHLR</name>
<reference evidence="3 4" key="1">
    <citation type="journal article" date="2021" name="Int. J. Syst. Evol. Microbiol.">
        <title>Reticulibacter mediterranei gen. nov., sp. nov., within the new family Reticulibacteraceae fam. nov., and Ktedonospora formicarum gen. nov., sp. nov., Ktedonobacter robiniae sp. nov., Dictyobacter formicarum sp. nov. and Dictyobacter arantiisoli sp. nov., belonging to the class Ktedonobacteria.</title>
        <authorList>
            <person name="Yabe S."/>
            <person name="Zheng Y."/>
            <person name="Wang C.M."/>
            <person name="Sakai Y."/>
            <person name="Abe K."/>
            <person name="Yokota A."/>
            <person name="Donadio S."/>
            <person name="Cavaletti L."/>
            <person name="Monciardini P."/>
        </authorList>
    </citation>
    <scope>NUCLEOTIDE SEQUENCE [LARGE SCALE GENOMIC DNA]</scope>
    <source>
        <strain evidence="3 4">SOSP1-30</strain>
    </source>
</reference>
<keyword evidence="1" id="KW-0479">Metal-binding</keyword>
<keyword evidence="1" id="KW-0863">Zinc-finger</keyword>
<dbReference type="EMBL" id="BNJG01000002">
    <property type="protein sequence ID" value="GHO57998.1"/>
    <property type="molecule type" value="Genomic_DNA"/>
</dbReference>
<keyword evidence="4" id="KW-1185">Reference proteome</keyword>
<feature type="domain" description="SWIM-type" evidence="2">
    <location>
        <begin position="54"/>
        <end position="90"/>
    </location>
</feature>
<keyword evidence="1" id="KW-0862">Zinc</keyword>
<dbReference type="RefSeq" id="WP_201374279.1">
    <property type="nucleotide sequence ID" value="NZ_BNJG01000002.1"/>
</dbReference>
<protein>
    <recommendedName>
        <fullName evidence="2">SWIM-type domain-containing protein</fullName>
    </recommendedName>
</protein>
<evidence type="ECO:0000259" key="2">
    <source>
        <dbReference type="PROSITE" id="PS50966"/>
    </source>
</evidence>